<dbReference type="AlphaFoldDB" id="A0A7W7SMY3"/>
<dbReference type="Proteomes" id="UP000578819">
    <property type="component" value="Unassembled WGS sequence"/>
</dbReference>
<gene>
    <name evidence="1" type="ORF">FHR38_001491</name>
</gene>
<accession>A0A7W7SMY3</accession>
<organism evidence="1 2">
    <name type="scientific">Micromonospora polyrhachis</name>
    <dbReference type="NCBI Taxonomy" id="1282883"/>
    <lineage>
        <taxon>Bacteria</taxon>
        <taxon>Bacillati</taxon>
        <taxon>Actinomycetota</taxon>
        <taxon>Actinomycetes</taxon>
        <taxon>Micromonosporales</taxon>
        <taxon>Micromonosporaceae</taxon>
        <taxon>Micromonospora</taxon>
    </lineage>
</organism>
<dbReference type="EMBL" id="JACHJW010000001">
    <property type="protein sequence ID" value="MBB4957758.1"/>
    <property type="molecule type" value="Genomic_DNA"/>
</dbReference>
<dbReference type="RefSeq" id="WP_184533958.1">
    <property type="nucleotide sequence ID" value="NZ_JACHJW010000001.1"/>
</dbReference>
<sequence length="147" mass="15868">MPETIQRLPITGTVAADSNGTLLVLSERLDGHDTFLTGQLQLPDSPPVQVQILSFDDVTVLRLLDPSHAPPAGSWAGILHLPHGWRTRSIPDDLVAAVHVARRNLTVLDEAERRYALTFLAEASTPAIRQARIDAIVTALPAVDSVS</sequence>
<protein>
    <submittedName>
        <fullName evidence="1">Uncharacterized protein</fullName>
    </submittedName>
</protein>
<reference evidence="1 2" key="1">
    <citation type="submission" date="2020-08" db="EMBL/GenBank/DDBJ databases">
        <title>Sequencing the genomes of 1000 actinobacteria strains.</title>
        <authorList>
            <person name="Klenk H.-P."/>
        </authorList>
    </citation>
    <scope>NUCLEOTIDE SEQUENCE [LARGE SCALE GENOMIC DNA]</scope>
    <source>
        <strain evidence="1 2">DSM 45886</strain>
    </source>
</reference>
<evidence type="ECO:0000313" key="1">
    <source>
        <dbReference type="EMBL" id="MBB4957758.1"/>
    </source>
</evidence>
<keyword evidence="2" id="KW-1185">Reference proteome</keyword>
<evidence type="ECO:0000313" key="2">
    <source>
        <dbReference type="Proteomes" id="UP000578819"/>
    </source>
</evidence>
<name>A0A7W7SMY3_9ACTN</name>
<comment type="caution">
    <text evidence="1">The sequence shown here is derived from an EMBL/GenBank/DDBJ whole genome shotgun (WGS) entry which is preliminary data.</text>
</comment>
<proteinExistence type="predicted"/>